<keyword evidence="4" id="KW-1185">Reference proteome</keyword>
<dbReference type="Gramene" id="Psat05G0021500-T2">
    <property type="protein sequence ID" value="KAI5402507.1"/>
    <property type="gene ID" value="KIW84_050215"/>
</dbReference>
<proteinExistence type="predicted"/>
<dbReference type="Pfam" id="PF10950">
    <property type="entry name" value="Organ_specific"/>
    <property type="match status" value="1"/>
</dbReference>
<evidence type="ECO:0000256" key="2">
    <source>
        <dbReference type="SAM" id="SignalP"/>
    </source>
</evidence>
<dbReference type="Proteomes" id="UP001058974">
    <property type="component" value="Chromosome 5"/>
</dbReference>
<dbReference type="InterPro" id="IPR024489">
    <property type="entry name" value="Organ_specific_prot"/>
</dbReference>
<evidence type="ECO:0000313" key="4">
    <source>
        <dbReference type="Proteomes" id="UP001058974"/>
    </source>
</evidence>
<keyword evidence="2" id="KW-0732">Signal</keyword>
<dbReference type="PANTHER" id="PTHR33731">
    <property type="entry name" value="PROTEIN, PUTATIVE-RELATED"/>
    <property type="match status" value="1"/>
</dbReference>
<name>A0A9D4WIS5_PEA</name>
<evidence type="ECO:0000313" key="3">
    <source>
        <dbReference type="EMBL" id="KAI5402507.1"/>
    </source>
</evidence>
<gene>
    <name evidence="3" type="ORF">KIW84_050215</name>
</gene>
<organism evidence="3 4">
    <name type="scientific">Pisum sativum</name>
    <name type="common">Garden pea</name>
    <name type="synonym">Lathyrus oleraceus</name>
    <dbReference type="NCBI Taxonomy" id="3888"/>
    <lineage>
        <taxon>Eukaryota</taxon>
        <taxon>Viridiplantae</taxon>
        <taxon>Streptophyta</taxon>
        <taxon>Embryophyta</taxon>
        <taxon>Tracheophyta</taxon>
        <taxon>Spermatophyta</taxon>
        <taxon>Magnoliopsida</taxon>
        <taxon>eudicotyledons</taxon>
        <taxon>Gunneridae</taxon>
        <taxon>Pentapetalae</taxon>
        <taxon>rosids</taxon>
        <taxon>fabids</taxon>
        <taxon>Fabales</taxon>
        <taxon>Fabaceae</taxon>
        <taxon>Papilionoideae</taxon>
        <taxon>50 kb inversion clade</taxon>
        <taxon>NPAAA clade</taxon>
        <taxon>Hologalegina</taxon>
        <taxon>IRL clade</taxon>
        <taxon>Fabeae</taxon>
        <taxon>Lathyrus</taxon>
    </lineage>
</organism>
<accession>A0A9D4WIS5</accession>
<feature type="compositionally biased region" description="Basic and acidic residues" evidence="1">
    <location>
        <begin position="95"/>
        <end position="104"/>
    </location>
</feature>
<dbReference type="EMBL" id="JAMSHJ010000005">
    <property type="protein sequence ID" value="KAI5402507.1"/>
    <property type="molecule type" value="Genomic_DNA"/>
</dbReference>
<feature type="signal peptide" evidence="2">
    <location>
        <begin position="1"/>
        <end position="24"/>
    </location>
</feature>
<feature type="chain" id="PRO_5039402175" evidence="2">
    <location>
        <begin position="25"/>
        <end position="135"/>
    </location>
</feature>
<protein>
    <submittedName>
        <fullName evidence="3">Uncharacterized protein</fullName>
    </submittedName>
</protein>
<reference evidence="3 4" key="1">
    <citation type="journal article" date="2022" name="Nat. Genet.">
        <title>Improved pea reference genome and pan-genome highlight genomic features and evolutionary characteristics.</title>
        <authorList>
            <person name="Yang T."/>
            <person name="Liu R."/>
            <person name="Luo Y."/>
            <person name="Hu S."/>
            <person name="Wang D."/>
            <person name="Wang C."/>
            <person name="Pandey M.K."/>
            <person name="Ge S."/>
            <person name="Xu Q."/>
            <person name="Li N."/>
            <person name="Li G."/>
            <person name="Huang Y."/>
            <person name="Saxena R.K."/>
            <person name="Ji Y."/>
            <person name="Li M."/>
            <person name="Yan X."/>
            <person name="He Y."/>
            <person name="Liu Y."/>
            <person name="Wang X."/>
            <person name="Xiang C."/>
            <person name="Varshney R.K."/>
            <person name="Ding H."/>
            <person name="Gao S."/>
            <person name="Zong X."/>
        </authorList>
    </citation>
    <scope>NUCLEOTIDE SEQUENCE [LARGE SCALE GENOMIC DNA]</scope>
    <source>
        <strain evidence="3 4">cv. Zhongwan 6</strain>
    </source>
</reference>
<comment type="caution">
    <text evidence="3">The sequence shown here is derived from an EMBL/GenBank/DDBJ whole genome shotgun (WGS) entry which is preliminary data.</text>
</comment>
<sequence length="135" mass="15620">MKMMRPALSLLPLFLLLIVGIVESRKDLGEYWKLVMKQQDMPQEIQGLLNQNPKKNFKTLKQFFDDGKKKKVVKDFEQRPNISAYGKKNVDVKEKNGTIKDFEPRPNISAYGNNEIDDESMKDVEPIPSLTKYDA</sequence>
<dbReference type="PANTHER" id="PTHR33731:SF9">
    <property type="entry name" value="ORGAN SPECIFIC PROTEIN-RELATED"/>
    <property type="match status" value="1"/>
</dbReference>
<evidence type="ECO:0000256" key="1">
    <source>
        <dbReference type="SAM" id="MobiDB-lite"/>
    </source>
</evidence>
<dbReference type="AlphaFoldDB" id="A0A9D4WIS5"/>
<feature type="region of interest" description="Disordered" evidence="1">
    <location>
        <begin position="95"/>
        <end position="135"/>
    </location>
</feature>